<dbReference type="SUPFAM" id="SSF53850">
    <property type="entry name" value="Periplasmic binding protein-like II"/>
    <property type="match status" value="1"/>
</dbReference>
<protein>
    <submittedName>
        <fullName evidence="7">ABC transporter substrate-binding protein</fullName>
    </submittedName>
</protein>
<evidence type="ECO:0000256" key="3">
    <source>
        <dbReference type="ARBA" id="ARBA00022448"/>
    </source>
</evidence>
<name>A0AA44CA85_9HYPH</name>
<dbReference type="GO" id="GO:0030288">
    <property type="term" value="C:outer membrane-bounded periplasmic space"/>
    <property type="evidence" value="ECO:0007669"/>
    <property type="project" value="UniProtKB-ARBA"/>
</dbReference>
<evidence type="ECO:0000256" key="5">
    <source>
        <dbReference type="SAM" id="SignalP"/>
    </source>
</evidence>
<dbReference type="Pfam" id="PF00496">
    <property type="entry name" value="SBP_bac_5"/>
    <property type="match status" value="1"/>
</dbReference>
<dbReference type="EMBL" id="JAANCM010000003">
    <property type="protein sequence ID" value="NHT75573.1"/>
    <property type="molecule type" value="Genomic_DNA"/>
</dbReference>
<dbReference type="AlphaFoldDB" id="A0AA44CA85"/>
<evidence type="ECO:0000313" key="8">
    <source>
        <dbReference type="Proteomes" id="UP001155840"/>
    </source>
</evidence>
<keyword evidence="8" id="KW-1185">Reference proteome</keyword>
<dbReference type="CDD" id="cd08517">
    <property type="entry name" value="PBP2_NikA_DppA_OppA_like_13"/>
    <property type="match status" value="1"/>
</dbReference>
<organism evidence="7 8">
    <name type="scientific">Ferranicluibacter rubi</name>
    <dbReference type="NCBI Taxonomy" id="2715133"/>
    <lineage>
        <taxon>Bacteria</taxon>
        <taxon>Pseudomonadati</taxon>
        <taxon>Pseudomonadota</taxon>
        <taxon>Alphaproteobacteria</taxon>
        <taxon>Hyphomicrobiales</taxon>
        <taxon>Rhizobiaceae</taxon>
        <taxon>Ferranicluibacter</taxon>
    </lineage>
</organism>
<dbReference type="InterPro" id="IPR039424">
    <property type="entry name" value="SBP_5"/>
</dbReference>
<sequence length="538" mass="59825">MTIKTTWGPTPTRRALLLSTVALAATTAIPQGVWAETEPTRGGTVSINIGTEPPVLVLIAHSAGAAYYVSGKATESLLTYDRNFAPQPLLATEWTVSKDGLRYWFKLRKGVKWHDGRDFTAEDVAFSILALKENHPRGRATFASVQKANVLGSHEVELLLSKPAPYLLSAFASFEAPIVPKHLYEGTKIAENPHNVAPVGTGPYKFVEWVRGSHALFERNENYWGAPKPYLDQIIFRFIIDPAAAVAAIETGEVQISTANLPLTDIERLKANPNLVVDTAPAPYSPSIARAEFNLENKYLADIKVRHAIAHAIDKDFIVNTVYLGYATRLDGPVSPDLVKFYTPDLPKYDFSPEKAEKLLDEAGYKRGADGFRFKLFIDPTQPSGPPKQTAEYFAQALSKVGIKVELRSQDFATFVKRIFTDRDFDIAIEGMSNLYDPTVGIQRLYWSKNFKPGVPFTNGSRYSNPDVDRLLEAAAVEIDEKKRLQLFKEFQTLVVQDLPTLDIVTPSVITVYDKRIKNLKIGVEDLWSNGAEISFES</sequence>
<dbReference type="InterPro" id="IPR006311">
    <property type="entry name" value="TAT_signal"/>
</dbReference>
<dbReference type="Gene3D" id="3.10.105.10">
    <property type="entry name" value="Dipeptide-binding Protein, Domain 3"/>
    <property type="match status" value="1"/>
</dbReference>
<gene>
    <name evidence="7" type="ORF">G8E10_07400</name>
</gene>
<evidence type="ECO:0000259" key="6">
    <source>
        <dbReference type="Pfam" id="PF00496"/>
    </source>
</evidence>
<dbReference type="GO" id="GO:1904680">
    <property type="term" value="F:peptide transmembrane transporter activity"/>
    <property type="evidence" value="ECO:0007669"/>
    <property type="project" value="TreeGrafter"/>
</dbReference>
<comment type="caution">
    <text evidence="7">The sequence shown here is derived from an EMBL/GenBank/DDBJ whole genome shotgun (WGS) entry which is preliminary data.</text>
</comment>
<feature type="domain" description="Solute-binding protein family 5" evidence="6">
    <location>
        <begin position="86"/>
        <end position="449"/>
    </location>
</feature>
<evidence type="ECO:0000256" key="2">
    <source>
        <dbReference type="ARBA" id="ARBA00005695"/>
    </source>
</evidence>
<dbReference type="InterPro" id="IPR030678">
    <property type="entry name" value="Peptide/Ni-bd"/>
</dbReference>
<dbReference type="GO" id="GO:0015833">
    <property type="term" value="P:peptide transport"/>
    <property type="evidence" value="ECO:0007669"/>
    <property type="project" value="TreeGrafter"/>
</dbReference>
<dbReference type="InterPro" id="IPR000914">
    <property type="entry name" value="SBP_5_dom"/>
</dbReference>
<dbReference type="Proteomes" id="UP001155840">
    <property type="component" value="Unassembled WGS sequence"/>
</dbReference>
<keyword evidence="4 5" id="KW-0732">Signal</keyword>
<accession>A0AA44CA85</accession>
<comment type="subcellular location">
    <subcellularLocation>
        <location evidence="1">Periplasm</location>
    </subcellularLocation>
</comment>
<dbReference type="PIRSF" id="PIRSF002741">
    <property type="entry name" value="MppA"/>
    <property type="match status" value="1"/>
</dbReference>
<evidence type="ECO:0000313" key="7">
    <source>
        <dbReference type="EMBL" id="NHT75573.1"/>
    </source>
</evidence>
<dbReference type="GO" id="GO:0043190">
    <property type="term" value="C:ATP-binding cassette (ABC) transporter complex"/>
    <property type="evidence" value="ECO:0007669"/>
    <property type="project" value="InterPro"/>
</dbReference>
<proteinExistence type="inferred from homology"/>
<dbReference type="Gene3D" id="3.40.190.10">
    <property type="entry name" value="Periplasmic binding protein-like II"/>
    <property type="match status" value="1"/>
</dbReference>
<feature type="signal peptide" evidence="5">
    <location>
        <begin position="1"/>
        <end position="24"/>
    </location>
</feature>
<comment type="similarity">
    <text evidence="2">Belongs to the bacterial solute-binding protein 5 family.</text>
</comment>
<reference evidence="7" key="1">
    <citation type="submission" date="2020-03" db="EMBL/GenBank/DDBJ databases">
        <title>Ferranicluibacter endophyticum gen. nov., sp. nov., a new genus isolated from Rubus ulmifolius Schott. stem.</title>
        <authorList>
            <person name="Roca-Couso R."/>
            <person name="Flores-Felix J.D."/>
            <person name="Igual J.M."/>
            <person name="Rivas R."/>
        </authorList>
    </citation>
    <scope>NUCLEOTIDE SEQUENCE</scope>
    <source>
        <strain evidence="7">CRRU44</strain>
    </source>
</reference>
<keyword evidence="3" id="KW-0813">Transport</keyword>
<dbReference type="PROSITE" id="PS51318">
    <property type="entry name" value="TAT"/>
    <property type="match status" value="1"/>
</dbReference>
<dbReference type="PANTHER" id="PTHR30290">
    <property type="entry name" value="PERIPLASMIC BINDING COMPONENT OF ABC TRANSPORTER"/>
    <property type="match status" value="1"/>
</dbReference>
<evidence type="ECO:0000256" key="4">
    <source>
        <dbReference type="ARBA" id="ARBA00022729"/>
    </source>
</evidence>
<feature type="chain" id="PRO_5041347557" evidence="5">
    <location>
        <begin position="25"/>
        <end position="538"/>
    </location>
</feature>
<evidence type="ECO:0000256" key="1">
    <source>
        <dbReference type="ARBA" id="ARBA00004418"/>
    </source>
</evidence>
<dbReference type="RefSeq" id="WP_110802550.1">
    <property type="nucleotide sequence ID" value="NZ_JAANCM010000003.1"/>
</dbReference>
<dbReference type="PANTHER" id="PTHR30290:SF9">
    <property type="entry name" value="OLIGOPEPTIDE-BINDING PROTEIN APPA"/>
    <property type="match status" value="1"/>
</dbReference>